<dbReference type="EMBL" id="QGKU01000015">
    <property type="protein sequence ID" value="PWR03927.1"/>
    <property type="molecule type" value="Genomic_DNA"/>
</dbReference>
<dbReference type="PANTHER" id="PTHR44051:SF2">
    <property type="entry name" value="HYPOTHETICAL GLUTATHIONE S-TRANSFERASE LIKE PROTEIN"/>
    <property type="match status" value="1"/>
</dbReference>
<dbReference type="SUPFAM" id="SSF47616">
    <property type="entry name" value="GST C-terminal domain-like"/>
    <property type="match status" value="1"/>
</dbReference>
<dbReference type="Gene3D" id="3.40.30.10">
    <property type="entry name" value="Glutaredoxin"/>
    <property type="match status" value="1"/>
</dbReference>
<dbReference type="PROSITE" id="PS50404">
    <property type="entry name" value="GST_NTER"/>
    <property type="match status" value="1"/>
</dbReference>
<gene>
    <name evidence="3" type="ORF">DKT77_04235</name>
</gene>
<protein>
    <submittedName>
        <fullName evidence="3">Glutathione S-transferase</fullName>
    </submittedName>
</protein>
<accession>A0A2V2LLI6</accession>
<keyword evidence="3" id="KW-0808">Transferase</keyword>
<evidence type="ECO:0000313" key="4">
    <source>
        <dbReference type="Proteomes" id="UP000245680"/>
    </source>
</evidence>
<dbReference type="SFLD" id="SFLDG00358">
    <property type="entry name" value="Main_(cytGST)"/>
    <property type="match status" value="1"/>
</dbReference>
<dbReference type="OrthoDB" id="9810080at2"/>
<dbReference type="Pfam" id="PF13410">
    <property type="entry name" value="GST_C_2"/>
    <property type="match status" value="1"/>
</dbReference>
<sequence>MTQDLTLYAMPSSGNSYKVQLLLGLLHRSYRQVDCENASSALAQARAAGALPLGKVPALHLADGTILSESGAILWYLAQGSAFIPADPLAQAQMLGWMFFEQNRLEGVIAVRASLRCYPERAAQATPERLAALLEDGHTLLALLDAHLAGRNWLVGDAPSLADIAVYGYTHSSGSRGGYDMDRFPAIAAWCARIAALPGYVPLQVPA</sequence>
<feature type="domain" description="GST C-terminal" evidence="2">
    <location>
        <begin position="87"/>
        <end position="207"/>
    </location>
</feature>
<keyword evidence="4" id="KW-1185">Reference proteome</keyword>
<dbReference type="InterPro" id="IPR040079">
    <property type="entry name" value="Glutathione_S-Trfase"/>
</dbReference>
<comment type="caution">
    <text evidence="3">The sequence shown here is derived from an EMBL/GenBank/DDBJ whole genome shotgun (WGS) entry which is preliminary data.</text>
</comment>
<evidence type="ECO:0000259" key="1">
    <source>
        <dbReference type="PROSITE" id="PS50404"/>
    </source>
</evidence>
<dbReference type="Proteomes" id="UP000245680">
    <property type="component" value="Unassembled WGS sequence"/>
</dbReference>
<evidence type="ECO:0000313" key="3">
    <source>
        <dbReference type="EMBL" id="PWR03927.1"/>
    </source>
</evidence>
<dbReference type="InterPro" id="IPR010987">
    <property type="entry name" value="Glutathione-S-Trfase_C-like"/>
</dbReference>
<dbReference type="SFLD" id="SFLDS00019">
    <property type="entry name" value="Glutathione_Transferase_(cytos"/>
    <property type="match status" value="1"/>
</dbReference>
<dbReference type="Pfam" id="PF13417">
    <property type="entry name" value="GST_N_3"/>
    <property type="match status" value="1"/>
</dbReference>
<dbReference type="Gene3D" id="1.20.1050.10">
    <property type="match status" value="1"/>
</dbReference>
<dbReference type="GO" id="GO:0016740">
    <property type="term" value="F:transferase activity"/>
    <property type="evidence" value="ECO:0007669"/>
    <property type="project" value="UniProtKB-KW"/>
</dbReference>
<dbReference type="AlphaFoldDB" id="A0A2V2LLI6"/>
<dbReference type="InterPro" id="IPR036282">
    <property type="entry name" value="Glutathione-S-Trfase_C_sf"/>
</dbReference>
<dbReference type="InterPro" id="IPR004045">
    <property type="entry name" value="Glutathione_S-Trfase_N"/>
</dbReference>
<dbReference type="SUPFAM" id="SSF52833">
    <property type="entry name" value="Thioredoxin-like"/>
    <property type="match status" value="1"/>
</dbReference>
<dbReference type="PROSITE" id="PS50405">
    <property type="entry name" value="GST_CTER"/>
    <property type="match status" value="1"/>
</dbReference>
<dbReference type="RefSeq" id="WP_109810486.1">
    <property type="nucleotide sequence ID" value="NZ_QGKU01000015.1"/>
</dbReference>
<name>A0A2V2LLI6_9RHOB</name>
<evidence type="ECO:0000259" key="2">
    <source>
        <dbReference type="PROSITE" id="PS50405"/>
    </source>
</evidence>
<organism evidence="3 4">
    <name type="scientific">Meridianimarinicoccus roseus</name>
    <dbReference type="NCBI Taxonomy" id="2072018"/>
    <lineage>
        <taxon>Bacteria</taxon>
        <taxon>Pseudomonadati</taxon>
        <taxon>Pseudomonadota</taxon>
        <taxon>Alphaproteobacteria</taxon>
        <taxon>Rhodobacterales</taxon>
        <taxon>Paracoccaceae</taxon>
        <taxon>Meridianimarinicoccus</taxon>
    </lineage>
</organism>
<reference evidence="3 4" key="1">
    <citation type="submission" date="2018-05" db="EMBL/GenBank/DDBJ databases">
        <title>Rhodobacteraceae gen. nov., sp. nov. isolated from sea water.</title>
        <authorList>
            <person name="Ren Y."/>
        </authorList>
    </citation>
    <scope>NUCLEOTIDE SEQUENCE [LARGE SCALE GENOMIC DNA]</scope>
    <source>
        <strain evidence="3 4">TG-679</strain>
    </source>
</reference>
<dbReference type="InterPro" id="IPR036249">
    <property type="entry name" value="Thioredoxin-like_sf"/>
</dbReference>
<feature type="domain" description="GST N-terminal" evidence="1">
    <location>
        <begin position="3"/>
        <end position="85"/>
    </location>
</feature>
<proteinExistence type="predicted"/>
<dbReference type="PANTHER" id="PTHR44051">
    <property type="entry name" value="GLUTATHIONE S-TRANSFERASE-RELATED"/>
    <property type="match status" value="1"/>
</dbReference>